<dbReference type="PROSITE" id="PS00160">
    <property type="entry name" value="ALDOLASE_KDPG_KHG_2"/>
    <property type="match status" value="1"/>
</dbReference>
<dbReference type="PROSITE" id="PS00159">
    <property type="entry name" value="ALDOLASE_KDPG_KHG_1"/>
    <property type="match status" value="1"/>
</dbReference>
<dbReference type="Gene3D" id="3.20.20.70">
    <property type="entry name" value="Aldolase class I"/>
    <property type="match status" value="1"/>
</dbReference>
<comment type="caution">
    <text evidence="9">The sequence shown here is derived from an EMBL/GenBank/DDBJ whole genome shotgun (WGS) entry which is preliminary data.</text>
</comment>
<dbReference type="GO" id="GO:0008675">
    <property type="term" value="F:2-dehydro-3-deoxy-phosphogluconate aldolase activity"/>
    <property type="evidence" value="ECO:0007669"/>
    <property type="project" value="UniProtKB-EC"/>
</dbReference>
<dbReference type="EC" id="4.1.2.14" evidence="5"/>
<dbReference type="SUPFAM" id="SSF51569">
    <property type="entry name" value="Aldolase"/>
    <property type="match status" value="1"/>
</dbReference>
<evidence type="ECO:0000256" key="3">
    <source>
        <dbReference type="ARBA" id="ARBA00006906"/>
    </source>
</evidence>
<organism evidence="9 10">
    <name type="scientific">Luteimicrobium subarcticum</name>
    <dbReference type="NCBI Taxonomy" id="620910"/>
    <lineage>
        <taxon>Bacteria</taxon>
        <taxon>Bacillati</taxon>
        <taxon>Actinomycetota</taxon>
        <taxon>Actinomycetes</taxon>
        <taxon>Micrococcales</taxon>
        <taxon>Luteimicrobium</taxon>
    </lineage>
</organism>
<reference evidence="9 10" key="1">
    <citation type="submission" date="2017-11" db="EMBL/GenBank/DDBJ databases">
        <title>Genomic Encyclopedia of Archaeal and Bacterial Type Strains, Phase II (KMG-II): From Individual Species to Whole Genera.</title>
        <authorList>
            <person name="Goeker M."/>
        </authorList>
    </citation>
    <scope>NUCLEOTIDE SEQUENCE [LARGE SCALE GENOMIC DNA]</scope>
    <source>
        <strain evidence="9 10">DSM 22413</strain>
    </source>
</reference>
<evidence type="ECO:0000256" key="4">
    <source>
        <dbReference type="ARBA" id="ARBA00011233"/>
    </source>
</evidence>
<keyword evidence="8" id="KW-0119">Carbohydrate metabolism</keyword>
<dbReference type="InterPro" id="IPR013785">
    <property type="entry name" value="Aldolase_TIM"/>
</dbReference>
<evidence type="ECO:0000256" key="7">
    <source>
        <dbReference type="ARBA" id="ARBA00023270"/>
    </source>
</evidence>
<dbReference type="PANTHER" id="PTHR30246:SF1">
    <property type="entry name" value="2-DEHYDRO-3-DEOXY-6-PHOSPHOGALACTONATE ALDOLASE-RELATED"/>
    <property type="match status" value="1"/>
</dbReference>
<proteinExistence type="inferred from homology"/>
<evidence type="ECO:0000256" key="5">
    <source>
        <dbReference type="ARBA" id="ARBA00013063"/>
    </source>
</evidence>
<dbReference type="PANTHER" id="PTHR30246">
    <property type="entry name" value="2-KETO-3-DEOXY-6-PHOSPHOGLUCONATE ALDOLASE"/>
    <property type="match status" value="1"/>
</dbReference>
<dbReference type="InterPro" id="IPR031337">
    <property type="entry name" value="KDPG/KHG_AS_1"/>
</dbReference>
<evidence type="ECO:0000313" key="10">
    <source>
        <dbReference type="Proteomes" id="UP000231586"/>
    </source>
</evidence>
<dbReference type="EMBL" id="PGTZ01000006">
    <property type="protein sequence ID" value="PJI94711.1"/>
    <property type="molecule type" value="Genomic_DNA"/>
</dbReference>
<dbReference type="AlphaFoldDB" id="A0A2M8WUU4"/>
<evidence type="ECO:0000256" key="6">
    <source>
        <dbReference type="ARBA" id="ARBA00023239"/>
    </source>
</evidence>
<protein>
    <recommendedName>
        <fullName evidence="5">2-dehydro-3-deoxy-phosphogluconate aldolase</fullName>
        <ecNumber evidence="5">4.1.2.14</ecNumber>
    </recommendedName>
</protein>
<comment type="catalytic activity">
    <reaction evidence="1">
        <text>2-dehydro-3-deoxy-6-phospho-D-gluconate = D-glyceraldehyde 3-phosphate + pyruvate</text>
        <dbReference type="Rhea" id="RHEA:17089"/>
        <dbReference type="ChEBI" id="CHEBI:15361"/>
        <dbReference type="ChEBI" id="CHEBI:57569"/>
        <dbReference type="ChEBI" id="CHEBI:59776"/>
        <dbReference type="EC" id="4.1.2.14"/>
    </reaction>
</comment>
<dbReference type="CDD" id="cd00452">
    <property type="entry name" value="KDPG_aldolase"/>
    <property type="match status" value="1"/>
</dbReference>
<sequence>MTTAPATGAPVDLSDLGTAGVVPVLVVDDAATGLRAAAALADGGLPVVEVTFRTAAARDALAAVAAERPDVLVGAGTVITAAQVDAAVDAGARFVVSPGLSVAVVERCRERGVPVLPGVATATDVITALDLGLHAVKLFPASVVGGPSAVKALSAPFPGLRFVPTGGIDASSAGDYLALPSVLAVGGSWMVEKSLLAAGDFDEVARRARAAVEAAAAARPTTGAGTSAGAGAVAR</sequence>
<name>A0A2M8WUU4_9MICO</name>
<evidence type="ECO:0000256" key="2">
    <source>
        <dbReference type="ARBA" id="ARBA00004736"/>
    </source>
</evidence>
<dbReference type="OrthoDB" id="9805177at2"/>
<dbReference type="Pfam" id="PF01081">
    <property type="entry name" value="Aldolase"/>
    <property type="match status" value="1"/>
</dbReference>
<keyword evidence="10" id="KW-1185">Reference proteome</keyword>
<dbReference type="RefSeq" id="WP_100348689.1">
    <property type="nucleotide sequence ID" value="NZ_PGTZ01000006.1"/>
</dbReference>
<comment type="subunit">
    <text evidence="4">Homotrimer.</text>
</comment>
<dbReference type="NCBIfam" id="NF004325">
    <property type="entry name" value="PRK05718.1"/>
    <property type="match status" value="1"/>
</dbReference>
<dbReference type="NCBIfam" id="TIGR01182">
    <property type="entry name" value="eda"/>
    <property type="match status" value="1"/>
</dbReference>
<keyword evidence="7" id="KW-0704">Schiff base</keyword>
<comment type="similarity">
    <text evidence="3">Belongs to the KHG/KDPG aldolase family.</text>
</comment>
<evidence type="ECO:0000256" key="1">
    <source>
        <dbReference type="ARBA" id="ARBA00000654"/>
    </source>
</evidence>
<evidence type="ECO:0000313" key="9">
    <source>
        <dbReference type="EMBL" id="PJI94711.1"/>
    </source>
</evidence>
<gene>
    <name evidence="9" type="ORF">CLV34_0557</name>
</gene>
<accession>A0A2M8WUU4</accession>
<keyword evidence="6" id="KW-0456">Lyase</keyword>
<dbReference type="InterPro" id="IPR031338">
    <property type="entry name" value="KDPG/KHG_AS_2"/>
</dbReference>
<dbReference type="InterPro" id="IPR000887">
    <property type="entry name" value="Aldlse_KDPG_KHG"/>
</dbReference>
<evidence type="ECO:0000256" key="8">
    <source>
        <dbReference type="ARBA" id="ARBA00023277"/>
    </source>
</evidence>
<comment type="pathway">
    <text evidence="2">Carbohydrate acid metabolism; 2-dehydro-3-deoxy-D-gluconate degradation; D-glyceraldehyde 3-phosphate and pyruvate from 2-dehydro-3-deoxy-D-gluconate: step 2/2.</text>
</comment>
<dbReference type="Proteomes" id="UP000231586">
    <property type="component" value="Unassembled WGS sequence"/>
</dbReference>